<dbReference type="SUPFAM" id="SSF56574">
    <property type="entry name" value="Serpins"/>
    <property type="match status" value="1"/>
</dbReference>
<dbReference type="InterPro" id="IPR042178">
    <property type="entry name" value="Serpin_sf_1"/>
</dbReference>
<dbReference type="GO" id="GO:0005615">
    <property type="term" value="C:extracellular space"/>
    <property type="evidence" value="ECO:0007669"/>
    <property type="project" value="InterPro"/>
</dbReference>
<name>A0A8S4P3L1_OWEFU</name>
<keyword evidence="7" id="KW-1185">Reference proteome</keyword>
<comment type="caution">
    <text evidence="6">The sequence shown here is derived from an EMBL/GenBank/DDBJ whole genome shotgun (WGS) entry which is preliminary data.</text>
</comment>
<dbReference type="Gene3D" id="3.30.497.10">
    <property type="entry name" value="Antithrombin, subunit I, domain 2"/>
    <property type="match status" value="1"/>
</dbReference>
<dbReference type="CDD" id="cd00172">
    <property type="entry name" value="serpin"/>
    <property type="match status" value="1"/>
</dbReference>
<dbReference type="SMART" id="SM00093">
    <property type="entry name" value="SERPIN"/>
    <property type="match status" value="1"/>
</dbReference>
<evidence type="ECO:0000313" key="7">
    <source>
        <dbReference type="Proteomes" id="UP000749559"/>
    </source>
</evidence>
<feature type="compositionally biased region" description="Polar residues" evidence="3">
    <location>
        <begin position="406"/>
        <end position="418"/>
    </location>
</feature>
<organism evidence="6 7">
    <name type="scientific">Owenia fusiformis</name>
    <name type="common">Polychaete worm</name>
    <dbReference type="NCBI Taxonomy" id="6347"/>
    <lineage>
        <taxon>Eukaryota</taxon>
        <taxon>Metazoa</taxon>
        <taxon>Spiralia</taxon>
        <taxon>Lophotrochozoa</taxon>
        <taxon>Annelida</taxon>
        <taxon>Polychaeta</taxon>
        <taxon>Sedentaria</taxon>
        <taxon>Canalipalpata</taxon>
        <taxon>Sabellida</taxon>
        <taxon>Oweniida</taxon>
        <taxon>Oweniidae</taxon>
        <taxon>Owenia</taxon>
    </lineage>
</organism>
<keyword evidence="4" id="KW-0732">Signal</keyword>
<dbReference type="InterPro" id="IPR036186">
    <property type="entry name" value="Serpin_sf"/>
</dbReference>
<dbReference type="Gene3D" id="2.30.39.10">
    <property type="entry name" value="Alpha-1-antitrypsin, domain 1"/>
    <property type="match status" value="1"/>
</dbReference>
<dbReference type="InterPro" id="IPR023796">
    <property type="entry name" value="Serpin_dom"/>
</dbReference>
<dbReference type="EMBL" id="CAIIXF020000006">
    <property type="protein sequence ID" value="CAH1787485.1"/>
    <property type="molecule type" value="Genomic_DNA"/>
</dbReference>
<feature type="chain" id="PRO_5035936813" description="Serpin domain-containing protein" evidence="4">
    <location>
        <begin position="19"/>
        <end position="516"/>
    </location>
</feature>
<dbReference type="OrthoDB" id="671595at2759"/>
<dbReference type="InterPro" id="IPR000215">
    <property type="entry name" value="Serpin_fam"/>
</dbReference>
<evidence type="ECO:0000313" key="6">
    <source>
        <dbReference type="EMBL" id="CAH1787485.1"/>
    </source>
</evidence>
<sequence>MRTFELLILSAVVIVIKTKKSDNSVEKSEKSCSKTELPPAINTFSLELYKKLAAKDKGKDVFFSSFSITTALSMLLLGADENTKEEMEEVLHVAGIQSDDLHSMFSCLYSYLQDGGILKMANRLYPNITLDVKQDFINNIQKYYGVTLEPLNFRNVEESRRVINNWVEKQTNGQIKEMLQHGDVDALTINVLVNAIYFKGEWKEKFDVEDTKQIPFVVNSKTTVLVDMMTAASEYNYQKSSELRTDFIELPYNQKGYPDLSMVLLVPHDNFGLEELEAKLTIENLQQNTEKMSPMKARIFLPKLKLNSRYGLSTILTDLGMNDLFSPQDVDLTQLTDDPRIEVSEIIHEASVVVNEEGTEAVAATSVIGMRHAGPPIISCNHPFIFLIRDVLSETIVFMGRVVHPGSTSSKSEPQTDPSKSRESPVVLPEHKLMEEEVQDPTDSVLVQNCRENCKVVCRAECFKDVQKQLKIGKTRKAKNHFKKNKKNFLNILMLYKKCKGLCRTPCVRKCGRRAL</sequence>
<dbReference type="GO" id="GO:0004867">
    <property type="term" value="F:serine-type endopeptidase inhibitor activity"/>
    <property type="evidence" value="ECO:0007669"/>
    <property type="project" value="InterPro"/>
</dbReference>
<feature type="signal peptide" evidence="4">
    <location>
        <begin position="1"/>
        <end position="18"/>
    </location>
</feature>
<dbReference type="Proteomes" id="UP000749559">
    <property type="component" value="Unassembled WGS sequence"/>
</dbReference>
<proteinExistence type="inferred from homology"/>
<evidence type="ECO:0000256" key="2">
    <source>
        <dbReference type="RuleBase" id="RU000411"/>
    </source>
</evidence>
<dbReference type="PROSITE" id="PS00284">
    <property type="entry name" value="SERPIN"/>
    <property type="match status" value="1"/>
</dbReference>
<protein>
    <recommendedName>
        <fullName evidence="5">Serpin domain-containing protein</fullName>
    </recommendedName>
</protein>
<reference evidence="6" key="1">
    <citation type="submission" date="2022-03" db="EMBL/GenBank/DDBJ databases">
        <authorList>
            <person name="Martin C."/>
        </authorList>
    </citation>
    <scope>NUCLEOTIDE SEQUENCE</scope>
</reference>
<dbReference type="Pfam" id="PF00079">
    <property type="entry name" value="Serpin"/>
    <property type="match status" value="1"/>
</dbReference>
<dbReference type="InterPro" id="IPR023795">
    <property type="entry name" value="Serpin_CS"/>
</dbReference>
<evidence type="ECO:0000256" key="3">
    <source>
        <dbReference type="SAM" id="MobiDB-lite"/>
    </source>
</evidence>
<dbReference type="PANTHER" id="PTHR11461:SF211">
    <property type="entry name" value="GH10112P-RELATED"/>
    <property type="match status" value="1"/>
</dbReference>
<comment type="similarity">
    <text evidence="1 2">Belongs to the serpin family.</text>
</comment>
<evidence type="ECO:0000256" key="1">
    <source>
        <dbReference type="ARBA" id="ARBA00009500"/>
    </source>
</evidence>
<feature type="domain" description="Serpin" evidence="5">
    <location>
        <begin position="46"/>
        <end position="405"/>
    </location>
</feature>
<dbReference type="InterPro" id="IPR042185">
    <property type="entry name" value="Serpin_sf_2"/>
</dbReference>
<gene>
    <name evidence="6" type="ORF">OFUS_LOCUS13171</name>
</gene>
<dbReference type="FunFam" id="3.30.497.10:FF:000001">
    <property type="entry name" value="Serine protease inhibitor"/>
    <property type="match status" value="1"/>
</dbReference>
<evidence type="ECO:0000256" key="4">
    <source>
        <dbReference type="SAM" id="SignalP"/>
    </source>
</evidence>
<accession>A0A8S4P3L1</accession>
<dbReference type="PANTHER" id="PTHR11461">
    <property type="entry name" value="SERINE PROTEASE INHIBITOR, SERPIN"/>
    <property type="match status" value="1"/>
</dbReference>
<dbReference type="AlphaFoldDB" id="A0A8S4P3L1"/>
<evidence type="ECO:0000259" key="5">
    <source>
        <dbReference type="SMART" id="SM00093"/>
    </source>
</evidence>
<feature type="region of interest" description="Disordered" evidence="3">
    <location>
        <begin position="405"/>
        <end position="425"/>
    </location>
</feature>